<comment type="subcellular location">
    <subcellularLocation>
        <location evidence="1 6">Virion</location>
    </subcellularLocation>
</comment>
<evidence type="ECO:0000256" key="2">
    <source>
        <dbReference type="ARBA" id="ARBA00006131"/>
    </source>
</evidence>
<name>C0JSK8_ZCTTV</name>
<reference evidence="7 8" key="1">
    <citation type="journal article" date="2009" name="J. Gen. Virol.">
        <title>Novel anellovirus discovered from a mortality event of captive California sea lions.</title>
        <authorList>
            <person name="Ng T.F."/>
            <person name="Suedmeyer W.K."/>
            <person name="Wheeler E."/>
            <person name="Gulland F."/>
            <person name="Breitbart M."/>
        </authorList>
    </citation>
    <scope>NUCLEOTIDE SEQUENCE [LARGE SCALE GENOMIC DNA]</scope>
</reference>
<dbReference type="InterPro" id="IPR004219">
    <property type="entry name" value="TTvirus_Unk"/>
</dbReference>
<evidence type="ECO:0000256" key="6">
    <source>
        <dbReference type="RuleBase" id="RU361230"/>
    </source>
</evidence>
<organismHost>
    <name type="scientific">Zalophus californianus</name>
    <name type="common">California sealion</name>
    <dbReference type="NCBI Taxonomy" id="9704"/>
</organismHost>
<dbReference type="OrthoDB" id="11413at10239"/>
<dbReference type="Proteomes" id="UP000011277">
    <property type="component" value="Segment"/>
</dbReference>
<keyword evidence="3 6" id="KW-1140">T=1 icosahedral capsid protein</keyword>
<proteinExistence type="inferred from homology"/>
<evidence type="ECO:0000313" key="8">
    <source>
        <dbReference type="Proteomes" id="UP000011277"/>
    </source>
</evidence>
<keyword evidence="4 6" id="KW-0167">Capsid protein</keyword>
<sequence length="469" mass="56101">MPFRRRFRRRRWRRPFRRYHYRRNRHWWGRRRRKWRHRRRMPAVRYHPSRRHKYIVIRGIEPLGNLCTDHTPSWLRATPGRSFESAGQTLGEWEGTWGAHHHSFAGLLLRAQCRFATFSGDWKSYDYIEYKGGTFYIPPQCTTFLFGIDPQFTKISKEGEKEQPNEETWLHPGWLLHQRGTHIIYSKDIKPWRRWYKLRVKPGPTWEGPYSLPNAFNFIMSQWWWSWLDFQHAFEDNTRSQICHADPQNFSLFCGQKPWWFDSTYKNTIEIPKRLVNKACNAWVNRQEYMIKIGQKVTDKMLHPEDDILCGNQSQQSQKKYFQQQNPGWGPFLPLLYNGDNCSLWFKYRYVFKVSGDCEYRKTPSTDLTQMVPTAPGPWNAEGDRPQIQSRSILKKSRKRPLDTADILLGDTDDGILTETGLERISGPSPKDLLCGMENTPPKRVRFRQSDVLRKHKHRILNLIDQLSR</sequence>
<dbReference type="KEGG" id="vg:7557433"/>
<evidence type="ECO:0000256" key="5">
    <source>
        <dbReference type="ARBA" id="ARBA00022844"/>
    </source>
</evidence>
<dbReference type="RefSeq" id="YP_002640216.1">
    <property type="nucleotide sequence ID" value="NC_012126.1"/>
</dbReference>
<dbReference type="GO" id="GO:0039615">
    <property type="term" value="C:T=1 icosahedral viral capsid"/>
    <property type="evidence" value="ECO:0007669"/>
    <property type="project" value="UniProtKB-UniRule"/>
</dbReference>
<dbReference type="EMBL" id="FJ459582">
    <property type="protein sequence ID" value="ACN38865.1"/>
    <property type="molecule type" value="Genomic_DNA"/>
</dbReference>
<organism evidence="7 8">
    <name type="scientific">Torque teno zalophus virus 1</name>
    <name type="common">ZcTTV</name>
    <dbReference type="NCBI Taxonomy" id="1218490"/>
    <lineage>
        <taxon>Viruses</taxon>
        <taxon>Monodnaviria</taxon>
        <taxon>Shotokuvirae</taxon>
        <taxon>Commensaviricota</taxon>
        <taxon>Cardeaviricetes</taxon>
        <taxon>Sanitavirales</taxon>
        <taxon>Anelloviridae</taxon>
        <taxon>Sigmatorquevirus</taxon>
        <taxon>Sigmatorquevirus otari1</taxon>
    </lineage>
</organism>
<comment type="similarity">
    <text evidence="2 6">Belongs to the anelloviridae capsid protein family.</text>
</comment>
<protein>
    <recommendedName>
        <fullName evidence="6">Capsid protein</fullName>
    </recommendedName>
</protein>
<evidence type="ECO:0000256" key="3">
    <source>
        <dbReference type="ARBA" id="ARBA00022431"/>
    </source>
</evidence>
<evidence type="ECO:0000256" key="4">
    <source>
        <dbReference type="ARBA" id="ARBA00022561"/>
    </source>
</evidence>
<keyword evidence="5 6" id="KW-0946">Virion</keyword>
<dbReference type="Pfam" id="PF02956">
    <property type="entry name" value="TT_ORF1"/>
    <property type="match status" value="1"/>
</dbReference>
<dbReference type="GeneID" id="7557433"/>
<evidence type="ECO:0000256" key="1">
    <source>
        <dbReference type="ARBA" id="ARBA00004328"/>
    </source>
</evidence>
<accession>C0JSK8</accession>
<evidence type="ECO:0000313" key="7">
    <source>
        <dbReference type="EMBL" id="ACN38865.1"/>
    </source>
</evidence>
<keyword evidence="8" id="KW-1185">Reference proteome</keyword>
<comment type="function">
    <text evidence="6">Self-assembles to form an icosahedral capsid.</text>
</comment>